<evidence type="ECO:0000256" key="1">
    <source>
        <dbReference type="ARBA" id="ARBA00004370"/>
    </source>
</evidence>
<dbReference type="Pfam" id="PF05223">
    <property type="entry name" value="MecA_N"/>
    <property type="match status" value="1"/>
</dbReference>
<dbReference type="InterPro" id="IPR001460">
    <property type="entry name" value="PCN-bd_Tpept"/>
</dbReference>
<dbReference type="Proteomes" id="UP001589867">
    <property type="component" value="Unassembled WGS sequence"/>
</dbReference>
<feature type="chain" id="PRO_5046594561" evidence="4">
    <location>
        <begin position="20"/>
        <end position="637"/>
    </location>
</feature>
<evidence type="ECO:0000256" key="2">
    <source>
        <dbReference type="ARBA" id="ARBA00007171"/>
    </source>
</evidence>
<protein>
    <submittedName>
        <fullName evidence="8">Penicillin-binding transpeptidase domain-containing protein</fullName>
    </submittedName>
</protein>
<name>A0ABV6M5V4_9ACTN</name>
<dbReference type="InterPro" id="IPR012338">
    <property type="entry name" value="Beta-lactam/transpept-like"/>
</dbReference>
<dbReference type="InterPro" id="IPR007887">
    <property type="entry name" value="MecA_N"/>
</dbReference>
<dbReference type="RefSeq" id="WP_377253134.1">
    <property type="nucleotide sequence ID" value="NZ_JBHLUH010000040.1"/>
</dbReference>
<evidence type="ECO:0000256" key="3">
    <source>
        <dbReference type="ARBA" id="ARBA00023136"/>
    </source>
</evidence>
<feature type="domain" description="Penicillin-binding protein dimerisation" evidence="6">
    <location>
        <begin position="148"/>
        <end position="313"/>
    </location>
</feature>
<dbReference type="PROSITE" id="PS51257">
    <property type="entry name" value="PROKAR_LIPOPROTEIN"/>
    <property type="match status" value="1"/>
</dbReference>
<dbReference type="Pfam" id="PF00905">
    <property type="entry name" value="Transpeptidase"/>
    <property type="match status" value="1"/>
</dbReference>
<evidence type="ECO:0000256" key="4">
    <source>
        <dbReference type="SAM" id="SignalP"/>
    </source>
</evidence>
<evidence type="ECO:0000313" key="8">
    <source>
        <dbReference type="EMBL" id="MFC0530041.1"/>
    </source>
</evidence>
<evidence type="ECO:0000259" key="7">
    <source>
        <dbReference type="Pfam" id="PF05223"/>
    </source>
</evidence>
<dbReference type="PANTHER" id="PTHR30627">
    <property type="entry name" value="PEPTIDOGLYCAN D,D-TRANSPEPTIDASE"/>
    <property type="match status" value="1"/>
</dbReference>
<feature type="signal peptide" evidence="4">
    <location>
        <begin position="1"/>
        <end position="19"/>
    </location>
</feature>
<accession>A0ABV6M5V4</accession>
<keyword evidence="4" id="KW-0732">Signal</keyword>
<feature type="domain" description="Penicillin-binding protein transpeptidase" evidence="5">
    <location>
        <begin position="361"/>
        <end position="631"/>
    </location>
</feature>
<feature type="domain" description="NTF2-like N-terminal transpeptidase" evidence="7">
    <location>
        <begin position="26"/>
        <end position="139"/>
    </location>
</feature>
<sequence>MRVSYGVAAIVLAAGMLTACGSGDGPEKSVDAFLSGWRSGNLDAVSFIDPAGQKVPSGDVVTQIKALSGELAATPPALTRSGEASVTKDIATSTVNVDWTLTGGTHWTYPTTVRLSKSSDDEWRVIWEPKIVQEKLTAGDEFAIERKTAERAPILDAAGKPMVEARPVVLVGIQPNAVVGMGQLVKDLDAALKSVDVAVDLSDLPARAAAAKPDHFVDVVTLRKEVYLKIRQRLQAVPGTRYREETRYLAPTREFARALLGTVDPVQKEDMDNNPGKYVMTDLVGHGGLQERYDDRLRGLTGQVVKIVRKSGEGTARTTEEVAEVFRAEPTPGTPVKTTLDPKVQRAADNALRGNPKVSALVAVRINDGTVAAVANGPNGGGDNLAFTASVPPGSTFKMVSALGLLDKGAVTLDAKVGCPKTATVDGRSYKNSHDMALADVPFRVDFARSCNTAFVALAPELGDDGLAAAGRSLGLEGKWDLGVEAFSGKVSTGGSATERASASFGQGTTVVSPLAMAAATAAVARGQWQQPTVLTDPAAGEKAPPGPELNAGSAEAVRTMMREVVTSGTGSALKDVPGEPVYGKTGTAEFDNNPANTHAWWVGWQGDLAFAVFVEKGGDSGTGSVPIAERFLRGLA</sequence>
<dbReference type="InterPro" id="IPR005311">
    <property type="entry name" value="PBP_dimer"/>
</dbReference>
<comment type="similarity">
    <text evidence="2">Belongs to the transpeptidase family.</text>
</comment>
<comment type="caution">
    <text evidence="8">The sequence shown here is derived from an EMBL/GenBank/DDBJ whole genome shotgun (WGS) entry which is preliminary data.</text>
</comment>
<reference evidence="8 9" key="1">
    <citation type="submission" date="2024-09" db="EMBL/GenBank/DDBJ databases">
        <authorList>
            <person name="Sun Q."/>
            <person name="Mori K."/>
        </authorList>
    </citation>
    <scope>NUCLEOTIDE SEQUENCE [LARGE SCALE GENOMIC DNA]</scope>
    <source>
        <strain evidence="8 9">TBRC 3947</strain>
    </source>
</reference>
<gene>
    <name evidence="8" type="ORF">ACFFIA_20470</name>
</gene>
<evidence type="ECO:0000259" key="6">
    <source>
        <dbReference type="Pfam" id="PF03717"/>
    </source>
</evidence>
<proteinExistence type="inferred from homology"/>
<dbReference type="Pfam" id="PF03717">
    <property type="entry name" value="PBP_dimer"/>
    <property type="match status" value="1"/>
</dbReference>
<dbReference type="EMBL" id="JBHLUH010000040">
    <property type="protein sequence ID" value="MFC0530041.1"/>
    <property type="molecule type" value="Genomic_DNA"/>
</dbReference>
<dbReference type="InterPro" id="IPR050515">
    <property type="entry name" value="Beta-lactam/transpept"/>
</dbReference>
<dbReference type="Gene3D" id="3.40.710.10">
    <property type="entry name" value="DD-peptidase/beta-lactamase superfamily"/>
    <property type="match status" value="1"/>
</dbReference>
<dbReference type="Gene3D" id="3.90.1310.10">
    <property type="entry name" value="Penicillin-binding protein 2a (Domain 2)"/>
    <property type="match status" value="1"/>
</dbReference>
<evidence type="ECO:0000259" key="5">
    <source>
        <dbReference type="Pfam" id="PF00905"/>
    </source>
</evidence>
<keyword evidence="9" id="KW-1185">Reference proteome</keyword>
<dbReference type="InterPro" id="IPR036138">
    <property type="entry name" value="PBP_dimer_sf"/>
</dbReference>
<dbReference type="Gene3D" id="3.30.1390.30">
    <property type="entry name" value="Penicillin-binding protein 2a, domain 3"/>
    <property type="match status" value="1"/>
</dbReference>
<keyword evidence="3" id="KW-0472">Membrane</keyword>
<dbReference type="PANTHER" id="PTHR30627:SF24">
    <property type="entry name" value="PENICILLIN-BINDING PROTEIN 4B"/>
    <property type="match status" value="1"/>
</dbReference>
<organism evidence="8 9">
    <name type="scientific">Phytohabitans kaempferiae</name>
    <dbReference type="NCBI Taxonomy" id="1620943"/>
    <lineage>
        <taxon>Bacteria</taxon>
        <taxon>Bacillati</taxon>
        <taxon>Actinomycetota</taxon>
        <taxon>Actinomycetes</taxon>
        <taxon>Micromonosporales</taxon>
        <taxon>Micromonosporaceae</taxon>
    </lineage>
</organism>
<dbReference type="SUPFAM" id="SSF56601">
    <property type="entry name" value="beta-lactamase/transpeptidase-like"/>
    <property type="match status" value="1"/>
</dbReference>
<comment type="subcellular location">
    <subcellularLocation>
        <location evidence="1">Membrane</location>
    </subcellularLocation>
</comment>
<dbReference type="SUPFAM" id="SSF56519">
    <property type="entry name" value="Penicillin binding protein dimerisation domain"/>
    <property type="match status" value="1"/>
</dbReference>
<evidence type="ECO:0000313" key="9">
    <source>
        <dbReference type="Proteomes" id="UP001589867"/>
    </source>
</evidence>